<dbReference type="InterPro" id="IPR018253">
    <property type="entry name" value="DnaJ_domain_CS"/>
</dbReference>
<feature type="compositionally biased region" description="Basic and acidic residues" evidence="2">
    <location>
        <begin position="212"/>
        <end position="236"/>
    </location>
</feature>
<evidence type="ECO:0000313" key="4">
    <source>
        <dbReference type="EMBL" id="KAF2229760.1"/>
    </source>
</evidence>
<dbReference type="PROSITE" id="PS50076">
    <property type="entry name" value="DNAJ_2"/>
    <property type="match status" value="1"/>
</dbReference>
<dbReference type="AlphaFoldDB" id="A0A6A6GW78"/>
<feature type="compositionally biased region" description="Basic and acidic residues" evidence="2">
    <location>
        <begin position="501"/>
        <end position="512"/>
    </location>
</feature>
<keyword evidence="1" id="KW-0143">Chaperone</keyword>
<dbReference type="GO" id="GO:0005829">
    <property type="term" value="C:cytosol"/>
    <property type="evidence" value="ECO:0007669"/>
    <property type="project" value="TreeGrafter"/>
</dbReference>
<feature type="compositionally biased region" description="Low complexity" evidence="2">
    <location>
        <begin position="185"/>
        <end position="204"/>
    </location>
</feature>
<sequence length="512" mass="57256">MVVDTTYYDALEVQPTASELDIKKAYRKLAIKLHPDKNPGDATAHEKFQAIGEAYQVLSDKQLRAQYDKFGKEQAMPSSGFEDPSEFFSMIFGGDAFVEWIGEISLMKDLTKTMDITMKEMEEEEQTAAEASAGAETTGAKTTAESTTVPKSEDSTPKAPTPSVSINDTSLKPDNLSTADTAVNPSIRSKSPSPSGTSTPRSRSQIPTRPALMDKSEEDARLDAAGVTEHEKELRAKEKKKGGLTKEQREELAAYEMERKKIRDERVDTLSKKLIDRLSTWTETDKGRDVTAAFEEQTRLVVENLKMESFGLEILHAIGTTYLQKATAFLKSQKFLGIGGFWSRIKDKGTLAKETWGTISTAIDAQMTMEEMAKMEEKGGEEWTDEKKAEYEKRVTGKILAAAWRGSKFEIQGVLRDVCDRVLGDKKVSMEKRMERAHGLVIVGKMFQEARRDPEEEGDYMAFEQLMADAAIKKEKSDKKPRKNRKEDSSHSHQHGNHQHSQGEKTPEGTKS</sequence>
<dbReference type="PANTHER" id="PTHR45006:SF1">
    <property type="entry name" value="DNAJ-LIKE PROTEIN 1"/>
    <property type="match status" value="1"/>
</dbReference>
<gene>
    <name evidence="4" type="ORF">EV356DRAFT_536994</name>
</gene>
<dbReference type="PRINTS" id="PR00625">
    <property type="entry name" value="JDOMAIN"/>
</dbReference>
<evidence type="ECO:0000313" key="5">
    <source>
        <dbReference type="Proteomes" id="UP000800092"/>
    </source>
</evidence>
<feature type="compositionally biased region" description="Low complexity" evidence="2">
    <location>
        <begin position="128"/>
        <end position="148"/>
    </location>
</feature>
<feature type="region of interest" description="Disordered" evidence="2">
    <location>
        <begin position="122"/>
        <end position="249"/>
    </location>
</feature>
<dbReference type="SMART" id="SM00271">
    <property type="entry name" value="DnaJ"/>
    <property type="match status" value="1"/>
</dbReference>
<feature type="domain" description="J" evidence="3">
    <location>
        <begin position="6"/>
        <end position="71"/>
    </location>
</feature>
<name>A0A6A6GW78_VIRVR</name>
<dbReference type="Proteomes" id="UP000800092">
    <property type="component" value="Unassembled WGS sequence"/>
</dbReference>
<evidence type="ECO:0000256" key="1">
    <source>
        <dbReference type="ARBA" id="ARBA00023186"/>
    </source>
</evidence>
<dbReference type="InterPro" id="IPR001623">
    <property type="entry name" value="DnaJ_domain"/>
</dbReference>
<dbReference type="InterPro" id="IPR052814">
    <property type="entry name" value="Peroxisomal_DnaJ"/>
</dbReference>
<dbReference type="Gene3D" id="1.10.287.110">
    <property type="entry name" value="DnaJ domain"/>
    <property type="match status" value="1"/>
</dbReference>
<keyword evidence="5" id="KW-1185">Reference proteome</keyword>
<reference evidence="4" key="1">
    <citation type="journal article" date="2020" name="Stud. Mycol.">
        <title>101 Dothideomycetes genomes: a test case for predicting lifestyles and emergence of pathogens.</title>
        <authorList>
            <person name="Haridas S."/>
            <person name="Albert R."/>
            <person name="Binder M."/>
            <person name="Bloem J."/>
            <person name="Labutti K."/>
            <person name="Salamov A."/>
            <person name="Andreopoulos B."/>
            <person name="Baker S."/>
            <person name="Barry K."/>
            <person name="Bills G."/>
            <person name="Bluhm B."/>
            <person name="Cannon C."/>
            <person name="Castanera R."/>
            <person name="Culley D."/>
            <person name="Daum C."/>
            <person name="Ezra D."/>
            <person name="Gonzalez J."/>
            <person name="Henrissat B."/>
            <person name="Kuo A."/>
            <person name="Liang C."/>
            <person name="Lipzen A."/>
            <person name="Lutzoni F."/>
            <person name="Magnuson J."/>
            <person name="Mondo S."/>
            <person name="Nolan M."/>
            <person name="Ohm R."/>
            <person name="Pangilinan J."/>
            <person name="Park H.-J."/>
            <person name="Ramirez L."/>
            <person name="Alfaro M."/>
            <person name="Sun H."/>
            <person name="Tritt A."/>
            <person name="Yoshinaga Y."/>
            <person name="Zwiers L.-H."/>
            <person name="Turgeon B."/>
            <person name="Goodwin S."/>
            <person name="Spatafora J."/>
            <person name="Crous P."/>
            <person name="Grigoriev I."/>
        </authorList>
    </citation>
    <scope>NUCLEOTIDE SEQUENCE</scope>
    <source>
        <strain evidence="4">Tuck. ex Michener</strain>
    </source>
</reference>
<dbReference type="Pfam" id="PF14308">
    <property type="entry name" value="DnaJ-X"/>
    <property type="match status" value="1"/>
</dbReference>
<dbReference type="GO" id="GO:0016558">
    <property type="term" value="P:protein import into peroxisome matrix"/>
    <property type="evidence" value="ECO:0007669"/>
    <property type="project" value="TreeGrafter"/>
</dbReference>
<evidence type="ECO:0000259" key="3">
    <source>
        <dbReference type="PROSITE" id="PS50076"/>
    </source>
</evidence>
<dbReference type="EMBL" id="ML991855">
    <property type="protein sequence ID" value="KAF2229760.1"/>
    <property type="molecule type" value="Genomic_DNA"/>
</dbReference>
<dbReference type="CDD" id="cd06257">
    <property type="entry name" value="DnaJ"/>
    <property type="match status" value="1"/>
</dbReference>
<proteinExistence type="predicted"/>
<dbReference type="InterPro" id="IPR026894">
    <property type="entry name" value="DnaJ_X"/>
</dbReference>
<dbReference type="SUPFAM" id="SSF46565">
    <property type="entry name" value="Chaperone J-domain"/>
    <property type="match status" value="1"/>
</dbReference>
<evidence type="ECO:0000256" key="2">
    <source>
        <dbReference type="SAM" id="MobiDB-lite"/>
    </source>
</evidence>
<feature type="region of interest" description="Disordered" evidence="2">
    <location>
        <begin position="471"/>
        <end position="512"/>
    </location>
</feature>
<dbReference type="PANTHER" id="PTHR45006">
    <property type="entry name" value="DNAJ-LIKE PROTEIN 1"/>
    <property type="match status" value="1"/>
</dbReference>
<dbReference type="OrthoDB" id="552049at2759"/>
<protein>
    <submittedName>
        <fullName evidence="4">DnaJ-domain-containing protein</fullName>
    </submittedName>
</protein>
<dbReference type="PROSITE" id="PS00636">
    <property type="entry name" value="DNAJ_1"/>
    <property type="match status" value="1"/>
</dbReference>
<feature type="compositionally biased region" description="Polar residues" evidence="2">
    <location>
        <begin position="162"/>
        <end position="184"/>
    </location>
</feature>
<dbReference type="Pfam" id="PF00226">
    <property type="entry name" value="DnaJ"/>
    <property type="match status" value="1"/>
</dbReference>
<dbReference type="InterPro" id="IPR036869">
    <property type="entry name" value="J_dom_sf"/>
</dbReference>
<dbReference type="FunFam" id="1.10.287.110:FF:000028">
    <property type="entry name" value="DnaJ domain protein"/>
    <property type="match status" value="1"/>
</dbReference>
<organism evidence="4 5">
    <name type="scientific">Viridothelium virens</name>
    <name type="common">Speckled blister lichen</name>
    <name type="synonym">Trypethelium virens</name>
    <dbReference type="NCBI Taxonomy" id="1048519"/>
    <lineage>
        <taxon>Eukaryota</taxon>
        <taxon>Fungi</taxon>
        <taxon>Dikarya</taxon>
        <taxon>Ascomycota</taxon>
        <taxon>Pezizomycotina</taxon>
        <taxon>Dothideomycetes</taxon>
        <taxon>Dothideomycetes incertae sedis</taxon>
        <taxon>Trypetheliales</taxon>
        <taxon>Trypetheliaceae</taxon>
        <taxon>Viridothelium</taxon>
    </lineage>
</organism>
<accession>A0A6A6GW78</accession>